<organism evidence="2 3">
    <name type="scientific">Armillaria novae-zelandiae</name>
    <dbReference type="NCBI Taxonomy" id="153914"/>
    <lineage>
        <taxon>Eukaryota</taxon>
        <taxon>Fungi</taxon>
        <taxon>Dikarya</taxon>
        <taxon>Basidiomycota</taxon>
        <taxon>Agaricomycotina</taxon>
        <taxon>Agaricomycetes</taxon>
        <taxon>Agaricomycetidae</taxon>
        <taxon>Agaricales</taxon>
        <taxon>Marasmiineae</taxon>
        <taxon>Physalacriaceae</taxon>
        <taxon>Armillaria</taxon>
    </lineage>
</organism>
<proteinExistence type="predicted"/>
<feature type="region of interest" description="Disordered" evidence="1">
    <location>
        <begin position="98"/>
        <end position="118"/>
    </location>
</feature>
<dbReference type="EMBL" id="JAUEPR010000058">
    <property type="protein sequence ID" value="KAK0470871.1"/>
    <property type="molecule type" value="Genomic_DNA"/>
</dbReference>
<evidence type="ECO:0000256" key="1">
    <source>
        <dbReference type="SAM" id="MobiDB-lite"/>
    </source>
</evidence>
<sequence>MSSTSYGAFRFIPLLYFYPVQVEKKNRVLLKVVGSKPGHGIFKEGNLVQVFNTRLDKTTQTKKKLLPRWSGASRITGRVLNSYTVATVAVHQISCETSSEGLSHRQGLHSSDMRRIGK</sequence>
<dbReference type="AlphaFoldDB" id="A0AA39NSA3"/>
<name>A0AA39NSA3_9AGAR</name>
<accession>A0AA39NSA3</accession>
<protein>
    <submittedName>
        <fullName evidence="2">Uncharacterized protein</fullName>
    </submittedName>
</protein>
<keyword evidence="3" id="KW-1185">Reference proteome</keyword>
<evidence type="ECO:0000313" key="2">
    <source>
        <dbReference type="EMBL" id="KAK0470871.1"/>
    </source>
</evidence>
<dbReference type="Proteomes" id="UP001175227">
    <property type="component" value="Unassembled WGS sequence"/>
</dbReference>
<gene>
    <name evidence="2" type="ORF">IW261DRAFT_923004</name>
</gene>
<evidence type="ECO:0000313" key="3">
    <source>
        <dbReference type="Proteomes" id="UP001175227"/>
    </source>
</evidence>
<reference evidence="2" key="1">
    <citation type="submission" date="2023-06" db="EMBL/GenBank/DDBJ databases">
        <authorList>
            <consortium name="Lawrence Berkeley National Laboratory"/>
            <person name="Ahrendt S."/>
            <person name="Sahu N."/>
            <person name="Indic B."/>
            <person name="Wong-Bajracharya J."/>
            <person name="Merenyi Z."/>
            <person name="Ke H.-M."/>
            <person name="Monk M."/>
            <person name="Kocsube S."/>
            <person name="Drula E."/>
            <person name="Lipzen A."/>
            <person name="Balint B."/>
            <person name="Henrissat B."/>
            <person name="Andreopoulos B."/>
            <person name="Martin F.M."/>
            <person name="Harder C.B."/>
            <person name="Rigling D."/>
            <person name="Ford K.L."/>
            <person name="Foster G.D."/>
            <person name="Pangilinan J."/>
            <person name="Papanicolaou A."/>
            <person name="Barry K."/>
            <person name="LaButti K."/>
            <person name="Viragh M."/>
            <person name="Koriabine M."/>
            <person name="Yan M."/>
            <person name="Riley R."/>
            <person name="Champramary S."/>
            <person name="Plett K.L."/>
            <person name="Tsai I.J."/>
            <person name="Slot J."/>
            <person name="Sipos G."/>
            <person name="Plett J."/>
            <person name="Nagy L.G."/>
            <person name="Grigoriev I.V."/>
        </authorList>
    </citation>
    <scope>NUCLEOTIDE SEQUENCE</scope>
    <source>
        <strain evidence="2">ICMP 16352</strain>
    </source>
</reference>
<comment type="caution">
    <text evidence="2">The sequence shown here is derived from an EMBL/GenBank/DDBJ whole genome shotgun (WGS) entry which is preliminary data.</text>
</comment>